<keyword evidence="3" id="KW-0150">Chloroplast</keyword>
<name>A0A7S1X455_9CHLO</name>
<keyword evidence="9 14" id="KW-1133">Transmembrane helix</keyword>
<dbReference type="GO" id="GO:0016020">
    <property type="term" value="C:membrane"/>
    <property type="evidence" value="ECO:0007669"/>
    <property type="project" value="UniProtKB-SubCell"/>
</dbReference>
<evidence type="ECO:0000256" key="13">
    <source>
        <dbReference type="ARBA" id="ARBA00048889"/>
    </source>
</evidence>
<evidence type="ECO:0000256" key="14">
    <source>
        <dbReference type="SAM" id="Phobius"/>
    </source>
</evidence>
<comment type="pathway">
    <text evidence="11">Cofactor biosynthesis; tocopherol biosynthesis.</text>
</comment>
<dbReference type="AlphaFoldDB" id="A0A7S1X455"/>
<evidence type="ECO:0000256" key="4">
    <source>
        <dbReference type="ARBA" id="ARBA00022640"/>
    </source>
</evidence>
<keyword evidence="5" id="KW-0808">Transferase</keyword>
<dbReference type="PANTHER" id="PTHR32523">
    <property type="entry name" value="PHYTOL KINASE 1, CHLOROPLASTIC"/>
    <property type="match status" value="1"/>
</dbReference>
<accession>A0A7S1X455</accession>
<evidence type="ECO:0000256" key="9">
    <source>
        <dbReference type="ARBA" id="ARBA00022989"/>
    </source>
</evidence>
<sequence>MAGFARTRNNPTPAASTVAILSLGHRTQVLPSRGLRKRHKTRQLIDFHNSARRLCHQTSRSGASSPSSLKALDSVFFAEASASPYWDPACAGATMVAAYAWIKLLDGLAARDVLGRKLSRKAVHITSGPLYVLTWLAFSEDPMARWFAVLPPLAQFVRLLAIGKGWWKSESAVRTISREGGAEELLRGPLYYVVVLGVMCGVFWRDSPLGILAIAAMCGGDGMADIIGRQFGGACLPFNRDKSWAGSAAMLVFGSLLSIGFVYLFQFFGCFAITPGSATTVVLLTALAATVVEALPVTERIDDNISVPITAVVAGSLAMMLTAP</sequence>
<evidence type="ECO:0000313" key="15">
    <source>
        <dbReference type="EMBL" id="CAD9209484.1"/>
    </source>
</evidence>
<keyword evidence="10 14" id="KW-0472">Membrane</keyword>
<keyword evidence="8" id="KW-0809">Transit peptide</keyword>
<keyword evidence="7" id="KW-0418">Kinase</keyword>
<evidence type="ECO:0000256" key="6">
    <source>
        <dbReference type="ARBA" id="ARBA00022692"/>
    </source>
</evidence>
<keyword evidence="4" id="KW-0934">Plastid</keyword>
<feature type="transmembrane region" description="Helical" evidence="14">
    <location>
        <begin position="244"/>
        <end position="265"/>
    </location>
</feature>
<comment type="similarity">
    <text evidence="2">Belongs to the polyprenol kinase family.</text>
</comment>
<dbReference type="EMBL" id="HBGG01022582">
    <property type="protein sequence ID" value="CAD9209484.1"/>
    <property type="molecule type" value="Transcribed_RNA"/>
</dbReference>
<evidence type="ECO:0000256" key="2">
    <source>
        <dbReference type="ARBA" id="ARBA00010794"/>
    </source>
</evidence>
<evidence type="ECO:0000256" key="5">
    <source>
        <dbReference type="ARBA" id="ARBA00022679"/>
    </source>
</evidence>
<evidence type="ECO:0000256" key="7">
    <source>
        <dbReference type="ARBA" id="ARBA00022777"/>
    </source>
</evidence>
<reference evidence="15" key="1">
    <citation type="submission" date="2021-01" db="EMBL/GenBank/DDBJ databases">
        <authorList>
            <person name="Corre E."/>
            <person name="Pelletier E."/>
            <person name="Niang G."/>
            <person name="Scheremetjew M."/>
            <person name="Finn R."/>
            <person name="Kale V."/>
            <person name="Holt S."/>
            <person name="Cochrane G."/>
            <person name="Meng A."/>
            <person name="Brown T."/>
            <person name="Cohen L."/>
        </authorList>
    </citation>
    <scope>NUCLEOTIDE SEQUENCE</scope>
    <source>
        <strain evidence="15">PLY429</strain>
    </source>
</reference>
<dbReference type="GO" id="GO:0010276">
    <property type="term" value="F:phytol kinase activity"/>
    <property type="evidence" value="ECO:0007669"/>
    <property type="project" value="UniProtKB-EC"/>
</dbReference>
<evidence type="ECO:0000256" key="12">
    <source>
        <dbReference type="ARBA" id="ARBA00039024"/>
    </source>
</evidence>
<dbReference type="InterPro" id="IPR039606">
    <property type="entry name" value="Phytol/farnesol_kinase"/>
</dbReference>
<evidence type="ECO:0000256" key="11">
    <source>
        <dbReference type="ARBA" id="ARBA00024015"/>
    </source>
</evidence>
<evidence type="ECO:0000256" key="8">
    <source>
        <dbReference type="ARBA" id="ARBA00022946"/>
    </source>
</evidence>
<evidence type="ECO:0000256" key="1">
    <source>
        <dbReference type="ARBA" id="ARBA00004508"/>
    </source>
</evidence>
<dbReference type="PANTHER" id="PTHR32523:SF8">
    <property type="entry name" value="DOLICHOL KINASE"/>
    <property type="match status" value="1"/>
</dbReference>
<keyword evidence="6 14" id="KW-0812">Transmembrane</keyword>
<gene>
    <name evidence="15" type="ORF">TCHU04912_LOCUS11723</name>
</gene>
<feature type="transmembrane region" description="Helical" evidence="14">
    <location>
        <begin position="271"/>
        <end position="292"/>
    </location>
</feature>
<proteinExistence type="inferred from homology"/>
<comment type="catalytic activity">
    <reaction evidence="13">
        <text>phytol + CTP = phytyl phosphate + CDP + H(+)</text>
        <dbReference type="Rhea" id="RHEA:38055"/>
        <dbReference type="ChEBI" id="CHEBI:15378"/>
        <dbReference type="ChEBI" id="CHEBI:17327"/>
        <dbReference type="ChEBI" id="CHEBI:37563"/>
        <dbReference type="ChEBI" id="CHEBI:58069"/>
        <dbReference type="ChEBI" id="CHEBI:75483"/>
        <dbReference type="EC" id="2.7.1.182"/>
    </reaction>
</comment>
<evidence type="ECO:0000256" key="3">
    <source>
        <dbReference type="ARBA" id="ARBA00022528"/>
    </source>
</evidence>
<feature type="transmembrane region" description="Helical" evidence="14">
    <location>
        <begin position="304"/>
        <end position="323"/>
    </location>
</feature>
<evidence type="ECO:0000256" key="10">
    <source>
        <dbReference type="ARBA" id="ARBA00023136"/>
    </source>
</evidence>
<organism evidence="15">
    <name type="scientific">Tetraselmis chuii</name>
    <dbReference type="NCBI Taxonomy" id="63592"/>
    <lineage>
        <taxon>Eukaryota</taxon>
        <taxon>Viridiplantae</taxon>
        <taxon>Chlorophyta</taxon>
        <taxon>core chlorophytes</taxon>
        <taxon>Chlorodendrophyceae</taxon>
        <taxon>Chlorodendrales</taxon>
        <taxon>Chlorodendraceae</taxon>
        <taxon>Tetraselmis</taxon>
    </lineage>
</organism>
<dbReference type="EC" id="2.7.1.182" evidence="12"/>
<protein>
    <recommendedName>
        <fullName evidence="12">phytol kinase</fullName>
        <ecNumber evidence="12">2.7.1.182</ecNumber>
    </recommendedName>
</protein>
<dbReference type="GO" id="GO:0009507">
    <property type="term" value="C:chloroplast"/>
    <property type="evidence" value="ECO:0007669"/>
    <property type="project" value="UniProtKB-SubCell"/>
</dbReference>
<comment type="subcellular location">
    <subcellularLocation>
        <location evidence="1">Plastid</location>
        <location evidence="1">Chloroplast membrane</location>
        <topology evidence="1">Multi-pass membrane protein</topology>
    </subcellularLocation>
</comment>